<sequence length="73" mass="8208">VKQKTLIIWGEDDQIISSKLAVRLHCELPNAIIRQIPDCGHLPHVEKPGAVAKLIVEFIQENCISEPQLVSQR</sequence>
<feature type="non-terminal residue" evidence="1">
    <location>
        <position position="1"/>
    </location>
</feature>
<dbReference type="SMR" id="A0A067D3G6"/>
<evidence type="ECO:0008006" key="3">
    <source>
        <dbReference type="Google" id="ProtNLM"/>
    </source>
</evidence>
<dbReference type="STRING" id="2711.A0A067D3G6"/>
<protein>
    <recommendedName>
        <fullName evidence="3">AB hydrolase-1 domain-containing protein</fullName>
    </recommendedName>
</protein>
<accession>A0A067D3G6</accession>
<reference evidence="1 2" key="1">
    <citation type="submission" date="2014-04" db="EMBL/GenBank/DDBJ databases">
        <authorList>
            <consortium name="International Citrus Genome Consortium"/>
            <person name="Gmitter F."/>
            <person name="Chen C."/>
            <person name="Farmerie W."/>
            <person name="Harkins T."/>
            <person name="Desany B."/>
            <person name="Mohiuddin M."/>
            <person name="Kodira C."/>
            <person name="Borodovsky M."/>
            <person name="Lomsadze A."/>
            <person name="Burns P."/>
            <person name="Jenkins J."/>
            <person name="Prochnik S."/>
            <person name="Shu S."/>
            <person name="Chapman J."/>
            <person name="Pitluck S."/>
            <person name="Schmutz J."/>
            <person name="Rokhsar D."/>
        </authorList>
    </citation>
    <scope>NUCLEOTIDE SEQUENCE</scope>
</reference>
<dbReference type="Proteomes" id="UP000027120">
    <property type="component" value="Unassembled WGS sequence"/>
</dbReference>
<dbReference type="PANTHER" id="PTHR43689">
    <property type="entry name" value="HYDROLASE"/>
    <property type="match status" value="1"/>
</dbReference>
<evidence type="ECO:0000313" key="2">
    <source>
        <dbReference type="Proteomes" id="UP000027120"/>
    </source>
</evidence>
<evidence type="ECO:0000313" key="1">
    <source>
        <dbReference type="EMBL" id="KDO37343.1"/>
    </source>
</evidence>
<dbReference type="AlphaFoldDB" id="A0A067D3G6"/>
<proteinExistence type="predicted"/>
<dbReference type="EMBL" id="KK791047">
    <property type="protein sequence ID" value="KDO37343.1"/>
    <property type="molecule type" value="Genomic_DNA"/>
</dbReference>
<organism evidence="1 2">
    <name type="scientific">Citrus sinensis</name>
    <name type="common">Sweet orange</name>
    <name type="synonym">Citrus aurantium var. sinensis</name>
    <dbReference type="NCBI Taxonomy" id="2711"/>
    <lineage>
        <taxon>Eukaryota</taxon>
        <taxon>Viridiplantae</taxon>
        <taxon>Streptophyta</taxon>
        <taxon>Embryophyta</taxon>
        <taxon>Tracheophyta</taxon>
        <taxon>Spermatophyta</taxon>
        <taxon>Magnoliopsida</taxon>
        <taxon>eudicotyledons</taxon>
        <taxon>Gunneridae</taxon>
        <taxon>Pentapetalae</taxon>
        <taxon>rosids</taxon>
        <taxon>malvids</taxon>
        <taxon>Sapindales</taxon>
        <taxon>Rutaceae</taxon>
        <taxon>Aurantioideae</taxon>
        <taxon>Citrus</taxon>
    </lineage>
</organism>
<dbReference type="PANTHER" id="PTHR43689:SF8">
    <property type="entry name" value="ALPHA_BETA-HYDROLASES SUPERFAMILY PROTEIN"/>
    <property type="match status" value="1"/>
</dbReference>
<gene>
    <name evidence="1" type="ORF">CISIN_1g037210mg</name>
</gene>
<dbReference type="SUPFAM" id="SSF53474">
    <property type="entry name" value="alpha/beta-Hydrolases"/>
    <property type="match status" value="1"/>
</dbReference>
<keyword evidence="2" id="KW-1185">Reference proteome</keyword>
<dbReference type="Gene3D" id="3.40.50.1820">
    <property type="entry name" value="alpha/beta hydrolase"/>
    <property type="match status" value="1"/>
</dbReference>
<dbReference type="InterPro" id="IPR029058">
    <property type="entry name" value="AB_hydrolase_fold"/>
</dbReference>
<name>A0A067D3G6_CITSI</name>